<accession>A0A850EM69</accession>
<evidence type="ECO:0000313" key="2">
    <source>
        <dbReference type="Proteomes" id="UP000564806"/>
    </source>
</evidence>
<sequence length="75" mass="8695">MDTFHREKIEDIKRRNELFSVPDDYLLKGSAPTLEEFASLVKLIAPIDVNPLYLLKSLQMQGMYVTLCEHLLNTK</sequence>
<dbReference type="EMBL" id="JABWCS010000202">
    <property type="protein sequence ID" value="NUU60617.1"/>
    <property type="molecule type" value="Genomic_DNA"/>
</dbReference>
<dbReference type="Proteomes" id="UP000564806">
    <property type="component" value="Unassembled WGS sequence"/>
</dbReference>
<protein>
    <submittedName>
        <fullName evidence="1">Uncharacterized protein</fullName>
    </submittedName>
</protein>
<reference evidence="1" key="1">
    <citation type="submission" date="2020-06" db="EMBL/GenBank/DDBJ databases">
        <title>Paenibacillus sp. nov., isolated from soil.</title>
        <authorList>
            <person name="Seo Y.L."/>
        </authorList>
    </citation>
    <scope>NUCLEOTIDE SEQUENCE [LARGE SCALE GENOMIC DNA]</scope>
    <source>
        <strain evidence="1">JW14</strain>
    </source>
</reference>
<keyword evidence="2" id="KW-1185">Reference proteome</keyword>
<organism evidence="1 2">
    <name type="scientific">Paenibacillus agri</name>
    <dbReference type="NCBI Taxonomy" id="2744309"/>
    <lineage>
        <taxon>Bacteria</taxon>
        <taxon>Bacillati</taxon>
        <taxon>Bacillota</taxon>
        <taxon>Bacilli</taxon>
        <taxon>Bacillales</taxon>
        <taxon>Paenibacillaceae</taxon>
        <taxon>Paenibacillus</taxon>
    </lineage>
</organism>
<evidence type="ECO:0000313" key="1">
    <source>
        <dbReference type="EMBL" id="NUU60617.1"/>
    </source>
</evidence>
<dbReference type="RefSeq" id="WP_175371193.1">
    <property type="nucleotide sequence ID" value="NZ_JABWCS010000202.1"/>
</dbReference>
<comment type="caution">
    <text evidence="1">The sequence shown here is derived from an EMBL/GenBank/DDBJ whole genome shotgun (WGS) entry which is preliminary data.</text>
</comment>
<gene>
    <name evidence="1" type="ORF">HPT30_09700</name>
</gene>
<name>A0A850EM69_9BACL</name>
<dbReference type="AlphaFoldDB" id="A0A850EM69"/>
<proteinExistence type="predicted"/>